<organism evidence="2 3">
    <name type="scientific">Fukomys damarensis</name>
    <name type="common">Damaraland mole rat</name>
    <name type="synonym">Cryptomys damarensis</name>
    <dbReference type="NCBI Taxonomy" id="885580"/>
    <lineage>
        <taxon>Eukaryota</taxon>
        <taxon>Metazoa</taxon>
        <taxon>Chordata</taxon>
        <taxon>Craniata</taxon>
        <taxon>Vertebrata</taxon>
        <taxon>Euteleostomi</taxon>
        <taxon>Mammalia</taxon>
        <taxon>Eutheria</taxon>
        <taxon>Euarchontoglires</taxon>
        <taxon>Glires</taxon>
        <taxon>Rodentia</taxon>
        <taxon>Hystricomorpha</taxon>
        <taxon>Bathyergidae</taxon>
        <taxon>Fukomys</taxon>
    </lineage>
</organism>
<dbReference type="Proteomes" id="UP000028990">
    <property type="component" value="Unassembled WGS sequence"/>
</dbReference>
<reference evidence="2 3" key="1">
    <citation type="submission" date="2013-11" db="EMBL/GenBank/DDBJ databases">
        <title>The Damaraland mole rat (Fukomys damarensis) genome and evolution of African mole rats.</title>
        <authorList>
            <person name="Gladyshev V.N."/>
            <person name="Fang X."/>
        </authorList>
    </citation>
    <scope>NUCLEOTIDE SEQUENCE [LARGE SCALE GENOMIC DNA]</scope>
    <source>
        <tissue evidence="2">Liver</tissue>
    </source>
</reference>
<feature type="compositionally biased region" description="Low complexity" evidence="1">
    <location>
        <begin position="10"/>
        <end position="22"/>
    </location>
</feature>
<dbReference type="AlphaFoldDB" id="A0A091E375"/>
<feature type="region of interest" description="Disordered" evidence="1">
    <location>
        <begin position="1"/>
        <end position="26"/>
    </location>
</feature>
<name>A0A091E375_FUKDA</name>
<gene>
    <name evidence="2" type="ORF">H920_00939</name>
</gene>
<sequence>MIRAPLMKTAAIPSDSEAPSSSSDEDSLVYIRKTICTQAEGSEYQYHAASQAEEDRRDTGKGWVESSGCDSPLPGGEPESALFWSVAPELRVEETMHSRWGARETEEPAPPLYSSHLGHFDLLSYCAFVRE</sequence>
<protein>
    <submittedName>
        <fullName evidence="2">Uncharacterized protein</fullName>
    </submittedName>
</protein>
<evidence type="ECO:0000313" key="3">
    <source>
        <dbReference type="Proteomes" id="UP000028990"/>
    </source>
</evidence>
<feature type="region of interest" description="Disordered" evidence="1">
    <location>
        <begin position="43"/>
        <end position="80"/>
    </location>
</feature>
<accession>A0A091E375</accession>
<evidence type="ECO:0000256" key="1">
    <source>
        <dbReference type="SAM" id="MobiDB-lite"/>
    </source>
</evidence>
<dbReference type="EMBL" id="KN120745">
    <property type="protein sequence ID" value="KFO37772.1"/>
    <property type="molecule type" value="Genomic_DNA"/>
</dbReference>
<proteinExistence type="predicted"/>
<keyword evidence="3" id="KW-1185">Reference proteome</keyword>
<evidence type="ECO:0000313" key="2">
    <source>
        <dbReference type="EMBL" id="KFO37772.1"/>
    </source>
</evidence>